<protein>
    <recommendedName>
        <fullName evidence="12">Pyrroline-5-carboxylate reductase</fullName>
    </recommendedName>
</protein>
<dbReference type="InterPro" id="IPR053790">
    <property type="entry name" value="P5CR-like_CS"/>
</dbReference>
<dbReference type="FunFam" id="3.40.50.720:FF:000190">
    <property type="entry name" value="Pyrroline-5-carboxylate reductase"/>
    <property type="match status" value="1"/>
</dbReference>
<dbReference type="PIRSF" id="PIRSF000193">
    <property type="entry name" value="Pyrrol-5-carb_rd"/>
    <property type="match status" value="1"/>
</dbReference>
<dbReference type="InterPro" id="IPR008927">
    <property type="entry name" value="6-PGluconate_DH-like_C_sf"/>
</dbReference>
<evidence type="ECO:0000256" key="5">
    <source>
        <dbReference type="ARBA" id="ARBA00022650"/>
    </source>
</evidence>
<evidence type="ECO:0000256" key="6">
    <source>
        <dbReference type="ARBA" id="ARBA00022857"/>
    </source>
</evidence>
<feature type="domain" description="Pyrroline-5-carboxylate reductase catalytic N-terminal" evidence="9">
    <location>
        <begin position="6"/>
        <end position="101"/>
    </location>
</feature>
<dbReference type="GO" id="GO:0055129">
    <property type="term" value="P:L-proline biosynthetic process"/>
    <property type="evidence" value="ECO:0007669"/>
    <property type="project" value="TreeGrafter"/>
</dbReference>
<evidence type="ECO:0000256" key="3">
    <source>
        <dbReference type="ARBA" id="ARBA00022490"/>
    </source>
</evidence>
<dbReference type="PANTHER" id="PTHR11645">
    <property type="entry name" value="PYRROLINE-5-CARBOXYLATE REDUCTASE"/>
    <property type="match status" value="1"/>
</dbReference>
<feature type="domain" description="Pyrroline-5-carboxylate reductase dimerisation" evidence="10">
    <location>
        <begin position="168"/>
        <end position="272"/>
    </location>
</feature>
<organism evidence="11">
    <name type="scientific">marine metagenome</name>
    <dbReference type="NCBI Taxonomy" id="408172"/>
    <lineage>
        <taxon>unclassified sequences</taxon>
        <taxon>metagenomes</taxon>
        <taxon>ecological metagenomes</taxon>
    </lineage>
</organism>
<evidence type="ECO:0000256" key="4">
    <source>
        <dbReference type="ARBA" id="ARBA00022605"/>
    </source>
</evidence>
<dbReference type="Gene3D" id="1.10.3730.10">
    <property type="entry name" value="ProC C-terminal domain-like"/>
    <property type="match status" value="1"/>
</dbReference>
<dbReference type="NCBIfam" id="TIGR00112">
    <property type="entry name" value="proC"/>
    <property type="match status" value="1"/>
</dbReference>
<keyword evidence="4" id="KW-0028">Amino-acid biosynthesis</keyword>
<evidence type="ECO:0000313" key="11">
    <source>
        <dbReference type="EMBL" id="SVC30751.1"/>
    </source>
</evidence>
<evidence type="ECO:0000256" key="7">
    <source>
        <dbReference type="ARBA" id="ARBA00023002"/>
    </source>
</evidence>
<name>A0A382L769_9ZZZZ</name>
<proteinExistence type="inferred from homology"/>
<evidence type="ECO:0008006" key="12">
    <source>
        <dbReference type="Google" id="ProtNLM"/>
    </source>
</evidence>
<evidence type="ECO:0000256" key="8">
    <source>
        <dbReference type="ARBA" id="ARBA00029440"/>
    </source>
</evidence>
<keyword evidence="3" id="KW-0963">Cytoplasm</keyword>
<reference evidence="11" key="1">
    <citation type="submission" date="2018-05" db="EMBL/GenBank/DDBJ databases">
        <authorList>
            <person name="Lanie J.A."/>
            <person name="Ng W.-L."/>
            <person name="Kazmierczak K.M."/>
            <person name="Andrzejewski T.M."/>
            <person name="Davidsen T.M."/>
            <person name="Wayne K.J."/>
            <person name="Tettelin H."/>
            <person name="Glass J.I."/>
            <person name="Rusch D."/>
            <person name="Podicherti R."/>
            <person name="Tsui H.-C.T."/>
            <person name="Winkler M.E."/>
        </authorList>
    </citation>
    <scope>NUCLEOTIDE SEQUENCE</scope>
</reference>
<dbReference type="InterPro" id="IPR029036">
    <property type="entry name" value="P5CR_dimer"/>
</dbReference>
<dbReference type="HAMAP" id="MF_01925">
    <property type="entry name" value="P5C_reductase"/>
    <property type="match status" value="1"/>
</dbReference>
<dbReference type="FunFam" id="1.10.3730.10:FF:000001">
    <property type="entry name" value="Pyrroline-5-carboxylate reductase"/>
    <property type="match status" value="1"/>
</dbReference>
<dbReference type="PANTHER" id="PTHR11645:SF0">
    <property type="entry name" value="PYRROLINE-5-CARBOXYLATE REDUCTASE 3"/>
    <property type="match status" value="1"/>
</dbReference>
<keyword evidence="6" id="KW-0521">NADP</keyword>
<evidence type="ECO:0000256" key="2">
    <source>
        <dbReference type="ARBA" id="ARBA00005525"/>
    </source>
</evidence>
<dbReference type="InterPro" id="IPR036291">
    <property type="entry name" value="NAD(P)-bd_dom_sf"/>
</dbReference>
<dbReference type="InterPro" id="IPR000304">
    <property type="entry name" value="Pyrroline-COOH_reductase"/>
</dbReference>
<feature type="non-terminal residue" evidence="11">
    <location>
        <position position="1"/>
    </location>
</feature>
<comment type="similarity">
    <text evidence="2">Belongs to the pyrroline-5-carboxylate reductase family.</text>
</comment>
<comment type="subcellular location">
    <subcellularLocation>
        <location evidence="1">Cytoplasm</location>
    </subcellularLocation>
</comment>
<gene>
    <name evidence="11" type="ORF">METZ01_LOCUS283605</name>
</gene>
<dbReference type="SUPFAM" id="SSF51735">
    <property type="entry name" value="NAD(P)-binding Rossmann-fold domains"/>
    <property type="match status" value="1"/>
</dbReference>
<dbReference type="GO" id="GO:0005737">
    <property type="term" value="C:cytoplasm"/>
    <property type="evidence" value="ECO:0007669"/>
    <property type="project" value="UniProtKB-SubCell"/>
</dbReference>
<accession>A0A382L769</accession>
<keyword evidence="5" id="KW-0641">Proline biosynthesis</keyword>
<comment type="pathway">
    <text evidence="8">Amino-acid biosynthesis.</text>
</comment>
<evidence type="ECO:0000256" key="1">
    <source>
        <dbReference type="ARBA" id="ARBA00004496"/>
    </source>
</evidence>
<dbReference type="AlphaFoldDB" id="A0A382L769"/>
<evidence type="ECO:0000259" key="10">
    <source>
        <dbReference type="Pfam" id="PF14748"/>
    </source>
</evidence>
<dbReference type="EMBL" id="UINC01084265">
    <property type="protein sequence ID" value="SVC30751.1"/>
    <property type="molecule type" value="Genomic_DNA"/>
</dbReference>
<dbReference type="SUPFAM" id="SSF48179">
    <property type="entry name" value="6-phosphogluconate dehydrogenase C-terminal domain-like"/>
    <property type="match status" value="1"/>
</dbReference>
<dbReference type="Pfam" id="PF03807">
    <property type="entry name" value="F420_oxidored"/>
    <property type="match status" value="1"/>
</dbReference>
<dbReference type="Gene3D" id="3.40.50.720">
    <property type="entry name" value="NAD(P)-binding Rossmann-like Domain"/>
    <property type="match status" value="1"/>
</dbReference>
<sequence length="274" mass="28936">VLKNKKIGFIGGGNMAEAILKGMLSSSLIKASNIFISEPNKSRQTFLTTEFKVKVAKDNLDLVKKADILIVAVKPQIIREVLKDIADQVDSKKLVISVAAGVPISQIENALSKGKKKKLCVVRTMPNTPSVVQEGVTAITAGKGVGKPNLKISHEIFQAVGRTVEVAEEQIDAVTGLSGSGPAYIFMIIEALSDAGVKMGLSRQVANELTVQTVLGSALLVRETGTSPGELKNRVTSPGGTTIAGLHALEKGSLRATLMNAVEKATLRSKELAQ</sequence>
<dbReference type="InterPro" id="IPR028939">
    <property type="entry name" value="P5C_Rdtase_cat_N"/>
</dbReference>
<dbReference type="PROSITE" id="PS00521">
    <property type="entry name" value="P5CR"/>
    <property type="match status" value="1"/>
</dbReference>
<dbReference type="GO" id="GO:0004735">
    <property type="term" value="F:pyrroline-5-carboxylate reductase activity"/>
    <property type="evidence" value="ECO:0007669"/>
    <property type="project" value="InterPro"/>
</dbReference>
<evidence type="ECO:0000259" key="9">
    <source>
        <dbReference type="Pfam" id="PF03807"/>
    </source>
</evidence>
<keyword evidence="7" id="KW-0560">Oxidoreductase</keyword>
<dbReference type="Pfam" id="PF14748">
    <property type="entry name" value="P5CR_dimer"/>
    <property type="match status" value="1"/>
</dbReference>